<evidence type="ECO:0000313" key="2">
    <source>
        <dbReference type="Proteomes" id="UP000501690"/>
    </source>
</evidence>
<name>A0A4D6NPH3_VIGUN</name>
<proteinExistence type="predicted"/>
<gene>
    <name evidence="1" type="ORF">DEO72_LG11g2227</name>
</gene>
<evidence type="ECO:0000313" key="1">
    <source>
        <dbReference type="EMBL" id="QCE15218.1"/>
    </source>
</evidence>
<dbReference type="AlphaFoldDB" id="A0A4D6NPH3"/>
<sequence>MEDGVEDGVARKQIRSLRALLGRRTVCTGEEDCMEALGEQREKKDEECVEVRRLCGKKRTTMG</sequence>
<protein>
    <submittedName>
        <fullName evidence="1">Uncharacterized protein</fullName>
    </submittedName>
</protein>
<dbReference type="Proteomes" id="UP000501690">
    <property type="component" value="Linkage Group LG11"/>
</dbReference>
<reference evidence="1 2" key="1">
    <citation type="submission" date="2019-04" db="EMBL/GenBank/DDBJ databases">
        <title>An improved genome assembly and genetic linkage map for asparagus bean, Vigna unguiculata ssp. sesquipedialis.</title>
        <authorList>
            <person name="Xia Q."/>
            <person name="Zhang R."/>
            <person name="Dong Y."/>
        </authorList>
    </citation>
    <scope>NUCLEOTIDE SEQUENCE [LARGE SCALE GENOMIC DNA]</scope>
    <source>
        <tissue evidence="1">Leaf</tissue>
    </source>
</reference>
<dbReference type="EMBL" id="CP039355">
    <property type="protein sequence ID" value="QCE15218.1"/>
    <property type="molecule type" value="Genomic_DNA"/>
</dbReference>
<accession>A0A4D6NPH3</accession>
<organism evidence="1 2">
    <name type="scientific">Vigna unguiculata</name>
    <name type="common">Cowpea</name>
    <dbReference type="NCBI Taxonomy" id="3917"/>
    <lineage>
        <taxon>Eukaryota</taxon>
        <taxon>Viridiplantae</taxon>
        <taxon>Streptophyta</taxon>
        <taxon>Embryophyta</taxon>
        <taxon>Tracheophyta</taxon>
        <taxon>Spermatophyta</taxon>
        <taxon>Magnoliopsida</taxon>
        <taxon>eudicotyledons</taxon>
        <taxon>Gunneridae</taxon>
        <taxon>Pentapetalae</taxon>
        <taxon>rosids</taxon>
        <taxon>fabids</taxon>
        <taxon>Fabales</taxon>
        <taxon>Fabaceae</taxon>
        <taxon>Papilionoideae</taxon>
        <taxon>50 kb inversion clade</taxon>
        <taxon>NPAAA clade</taxon>
        <taxon>indigoferoid/millettioid clade</taxon>
        <taxon>Phaseoleae</taxon>
        <taxon>Vigna</taxon>
    </lineage>
</organism>
<keyword evidence="2" id="KW-1185">Reference proteome</keyword>